<evidence type="ECO:0000313" key="2">
    <source>
        <dbReference type="EMBL" id="KKK68815.1"/>
    </source>
</evidence>
<organism evidence="2">
    <name type="scientific">marine sediment metagenome</name>
    <dbReference type="NCBI Taxonomy" id="412755"/>
    <lineage>
        <taxon>unclassified sequences</taxon>
        <taxon>metagenomes</taxon>
        <taxon>ecological metagenomes</taxon>
    </lineage>
</organism>
<gene>
    <name evidence="2" type="ORF">LCGC14_2940260</name>
</gene>
<feature type="transmembrane region" description="Helical" evidence="1">
    <location>
        <begin position="29"/>
        <end position="50"/>
    </location>
</feature>
<protein>
    <submittedName>
        <fullName evidence="2">Uncharacterized protein</fullName>
    </submittedName>
</protein>
<proteinExistence type="predicted"/>
<accession>A0A0F8Y578</accession>
<dbReference type="EMBL" id="LAZR01058955">
    <property type="protein sequence ID" value="KKK68815.1"/>
    <property type="molecule type" value="Genomic_DNA"/>
</dbReference>
<keyword evidence="1" id="KW-0812">Transmembrane</keyword>
<name>A0A0F8Y578_9ZZZZ</name>
<reference evidence="2" key="1">
    <citation type="journal article" date="2015" name="Nature">
        <title>Complex archaea that bridge the gap between prokaryotes and eukaryotes.</title>
        <authorList>
            <person name="Spang A."/>
            <person name="Saw J.H."/>
            <person name="Jorgensen S.L."/>
            <person name="Zaremba-Niedzwiedzka K."/>
            <person name="Martijn J."/>
            <person name="Lind A.E."/>
            <person name="van Eijk R."/>
            <person name="Schleper C."/>
            <person name="Guy L."/>
            <person name="Ettema T.J."/>
        </authorList>
    </citation>
    <scope>NUCLEOTIDE SEQUENCE</scope>
</reference>
<comment type="caution">
    <text evidence="2">The sequence shown here is derived from an EMBL/GenBank/DDBJ whole genome shotgun (WGS) entry which is preliminary data.</text>
</comment>
<evidence type="ECO:0000256" key="1">
    <source>
        <dbReference type="SAM" id="Phobius"/>
    </source>
</evidence>
<keyword evidence="1" id="KW-1133">Transmembrane helix</keyword>
<keyword evidence="1" id="KW-0472">Membrane</keyword>
<dbReference type="AlphaFoldDB" id="A0A0F8Y578"/>
<sequence length="58" mass="5980">MKDWRVAVTGIIALGTIESIALMRGIDGIVLASVVGVIGLICGVSGSELAKRIKNGRT</sequence>